<dbReference type="PROSITE" id="PS00675">
    <property type="entry name" value="SIGMA54_INTERACT_1"/>
    <property type="match status" value="1"/>
</dbReference>
<dbReference type="GO" id="GO:0006355">
    <property type="term" value="P:regulation of DNA-templated transcription"/>
    <property type="evidence" value="ECO:0007669"/>
    <property type="project" value="InterPro"/>
</dbReference>
<dbReference type="FunFam" id="3.40.50.300:FF:000006">
    <property type="entry name" value="DNA-binding transcriptional regulator NtrC"/>
    <property type="match status" value="1"/>
</dbReference>
<dbReference type="AlphaFoldDB" id="A4U357"/>
<dbReference type="SUPFAM" id="SSF55781">
    <property type="entry name" value="GAF domain-like"/>
    <property type="match status" value="1"/>
</dbReference>
<dbReference type="InterPro" id="IPR003593">
    <property type="entry name" value="AAA+_ATPase"/>
</dbReference>
<proteinExistence type="predicted"/>
<dbReference type="GO" id="GO:0043565">
    <property type="term" value="F:sequence-specific DNA binding"/>
    <property type="evidence" value="ECO:0007669"/>
    <property type="project" value="InterPro"/>
</dbReference>
<dbReference type="Pfam" id="PF00158">
    <property type="entry name" value="Sigma54_activat"/>
    <property type="match status" value="1"/>
</dbReference>
<dbReference type="PROSITE" id="PS50045">
    <property type="entry name" value="SIGMA54_INTERACT_4"/>
    <property type="match status" value="1"/>
</dbReference>
<dbReference type="Pfam" id="PF01590">
    <property type="entry name" value="GAF"/>
    <property type="match status" value="1"/>
</dbReference>
<dbReference type="Gene3D" id="1.10.10.60">
    <property type="entry name" value="Homeodomain-like"/>
    <property type="match status" value="1"/>
</dbReference>
<gene>
    <name evidence="9" type="ORF">MGR_2500</name>
</gene>
<keyword evidence="5" id="KW-0238">DNA-binding</keyword>
<evidence type="ECO:0000313" key="9">
    <source>
        <dbReference type="EMBL" id="CAM77314.1"/>
    </source>
</evidence>
<evidence type="ECO:0000256" key="4">
    <source>
        <dbReference type="ARBA" id="ARBA00023015"/>
    </source>
</evidence>
<evidence type="ECO:0000256" key="1">
    <source>
        <dbReference type="ARBA" id="ARBA00022741"/>
    </source>
</evidence>
<evidence type="ECO:0000256" key="3">
    <source>
        <dbReference type="ARBA" id="ARBA00023012"/>
    </source>
</evidence>
<dbReference type="EMBL" id="CU459003">
    <property type="protein sequence ID" value="CAM77314.1"/>
    <property type="molecule type" value="Genomic_DNA"/>
</dbReference>
<dbReference type="Gene3D" id="3.40.50.300">
    <property type="entry name" value="P-loop containing nucleotide triphosphate hydrolases"/>
    <property type="match status" value="1"/>
</dbReference>
<dbReference type="Pfam" id="PF02954">
    <property type="entry name" value="HTH_8"/>
    <property type="match status" value="1"/>
</dbReference>
<keyword evidence="2" id="KW-0067">ATP-binding</keyword>
<keyword evidence="4" id="KW-0805">Transcription regulation</keyword>
<dbReference type="Gene3D" id="3.30.450.40">
    <property type="match status" value="1"/>
</dbReference>
<dbReference type="InterPro" id="IPR025943">
    <property type="entry name" value="Sigma_54_int_dom_ATP-bd_2"/>
</dbReference>
<organism evidence="9">
    <name type="scientific">Magnetospirillum gryphiswaldense</name>
    <dbReference type="NCBI Taxonomy" id="55518"/>
    <lineage>
        <taxon>Bacteria</taxon>
        <taxon>Pseudomonadati</taxon>
        <taxon>Pseudomonadota</taxon>
        <taxon>Alphaproteobacteria</taxon>
        <taxon>Rhodospirillales</taxon>
        <taxon>Rhodospirillaceae</taxon>
        <taxon>Magnetospirillum</taxon>
    </lineage>
</organism>
<dbReference type="Pfam" id="PF25601">
    <property type="entry name" value="AAA_lid_14"/>
    <property type="match status" value="1"/>
</dbReference>
<dbReference type="InterPro" id="IPR002078">
    <property type="entry name" value="Sigma_54_int"/>
</dbReference>
<dbReference type="InterPro" id="IPR029016">
    <property type="entry name" value="GAF-like_dom_sf"/>
</dbReference>
<feature type="domain" description="Sigma-54 factor interaction" evidence="8">
    <location>
        <begin position="329"/>
        <end position="555"/>
    </location>
</feature>
<dbReference type="InterPro" id="IPR002197">
    <property type="entry name" value="HTH_Fis"/>
</dbReference>
<keyword evidence="3" id="KW-0902">Two-component regulatory system</keyword>
<evidence type="ECO:0000256" key="6">
    <source>
        <dbReference type="ARBA" id="ARBA00023159"/>
    </source>
</evidence>
<dbReference type="InterPro" id="IPR027417">
    <property type="entry name" value="P-loop_NTPase"/>
</dbReference>
<dbReference type="SUPFAM" id="SSF52540">
    <property type="entry name" value="P-loop containing nucleoside triphosphate hydrolases"/>
    <property type="match status" value="1"/>
</dbReference>
<dbReference type="PANTHER" id="PTHR32071">
    <property type="entry name" value="TRANSCRIPTIONAL REGULATORY PROTEIN"/>
    <property type="match status" value="1"/>
</dbReference>
<dbReference type="InterPro" id="IPR003018">
    <property type="entry name" value="GAF"/>
</dbReference>
<dbReference type="RefSeq" id="WP_106003239.1">
    <property type="nucleotide sequence ID" value="NZ_CP027527.1"/>
</dbReference>
<dbReference type="PROSITE" id="PS00688">
    <property type="entry name" value="SIGMA54_INTERACT_3"/>
    <property type="match status" value="1"/>
</dbReference>
<dbReference type="SUPFAM" id="SSF46689">
    <property type="entry name" value="Homeodomain-like"/>
    <property type="match status" value="1"/>
</dbReference>
<reference evidence="9" key="1">
    <citation type="journal article" date="2007" name="J. Bacteriol.">
        <title>Comparative genome analysis of four magnetotactic bacteria reveals a complex set of group-specific genes implicated in magnetosome biomineralization and function.</title>
        <authorList>
            <person name="Richter M."/>
            <person name="Kube M."/>
            <person name="Bazylinski D.A."/>
            <person name="Lombardot T."/>
            <person name="Gloeckner F.O."/>
            <person name="Reinhardt R."/>
            <person name="Schueler D."/>
        </authorList>
    </citation>
    <scope>NUCLEOTIDE SEQUENCE</scope>
    <source>
        <strain evidence="9">MSR-1</strain>
    </source>
</reference>
<evidence type="ECO:0000256" key="2">
    <source>
        <dbReference type="ARBA" id="ARBA00022840"/>
    </source>
</evidence>
<keyword evidence="6" id="KW-0010">Activator</keyword>
<keyword evidence="1" id="KW-0547">Nucleotide-binding</keyword>
<dbReference type="PANTHER" id="PTHR32071:SF77">
    <property type="entry name" value="TRANSCRIPTIONAL REGULATORY PROTEIN"/>
    <property type="match status" value="1"/>
</dbReference>
<keyword evidence="7" id="KW-0804">Transcription</keyword>
<dbReference type="Gene3D" id="1.10.8.60">
    <property type="match status" value="1"/>
</dbReference>
<dbReference type="InterPro" id="IPR025662">
    <property type="entry name" value="Sigma_54_int_dom_ATP-bd_1"/>
</dbReference>
<dbReference type="InterPro" id="IPR025944">
    <property type="entry name" value="Sigma_54_int_dom_CS"/>
</dbReference>
<dbReference type="PROSITE" id="PS00676">
    <property type="entry name" value="SIGMA54_INTERACT_2"/>
    <property type="match status" value="1"/>
</dbReference>
<dbReference type="SMART" id="SM00382">
    <property type="entry name" value="AAA"/>
    <property type="match status" value="1"/>
</dbReference>
<dbReference type="PRINTS" id="PR01590">
    <property type="entry name" value="HTHFIS"/>
</dbReference>
<dbReference type="InterPro" id="IPR058031">
    <property type="entry name" value="AAA_lid_NorR"/>
</dbReference>
<accession>A4U357</accession>
<evidence type="ECO:0000256" key="7">
    <source>
        <dbReference type="ARBA" id="ARBA00023163"/>
    </source>
</evidence>
<sequence>MEIAKGHAPGQALRHARHLLECGQMPPVGLVNPLVAQSWQRSLGAGLTPWRGDETPHLSAPQLSQAVERRRELVTRARPVMEYLHAQTRGSGSMVILADEHGVLLETLGDADFLNRAERVALRPGASWHESHRGTNAIGTALAEAAAVSVHGGEHFLDHNGFLTCAAAPVAGPDGQLLGVLDISGHRRSRHPHTAGLVSAAAHMIENRLFEARHEAALRLRLHPQPDGIGTLAEGLLAIGSDGRIIGANRAATVLLNLRHDQLGQVRLGQRLHVDLDRLLEWGHTHPGAPLLADAQGGQRLFLRVEPPPRRHSSTAMSASPRRDALSALDSGDETMALAIARARKVAGKAIPLLLLGESGVGKEVFAQAVHACGPRAKAPFVAVNCAALPEHLIEAELFGYAPGAFTGASKEGCPGRIRQAQGGTLFLDEIGDMPASLQSRLLRVLQDRQVVPLGGAKPVSVDFALIAATHQPLKQAMTQGRFRADLYYRLNGLTLSLPPLRHRSDLLTLAAHLLDQIEPGGGVALSDQVAAAFAAYGWPGNIRQLANVLRTACALLEPGETRIRWRHLPDDLIEDLGQKPVAANTVTGDLRSLSDSLMEQTVQACGGNMSQAAKRLGISRNTLYRRLRG</sequence>
<evidence type="ECO:0000259" key="8">
    <source>
        <dbReference type="PROSITE" id="PS50045"/>
    </source>
</evidence>
<dbReference type="GO" id="GO:0005524">
    <property type="term" value="F:ATP binding"/>
    <property type="evidence" value="ECO:0007669"/>
    <property type="project" value="UniProtKB-KW"/>
</dbReference>
<dbReference type="GO" id="GO:0000160">
    <property type="term" value="P:phosphorelay signal transduction system"/>
    <property type="evidence" value="ECO:0007669"/>
    <property type="project" value="UniProtKB-KW"/>
</dbReference>
<name>A4U357_9PROT</name>
<protein>
    <submittedName>
        <fullName evidence="9">Helix-turn-helix, Fis-type</fullName>
    </submittedName>
</protein>
<dbReference type="CDD" id="cd00009">
    <property type="entry name" value="AAA"/>
    <property type="match status" value="1"/>
</dbReference>
<evidence type="ECO:0000256" key="5">
    <source>
        <dbReference type="ARBA" id="ARBA00023125"/>
    </source>
</evidence>
<dbReference type="InterPro" id="IPR009057">
    <property type="entry name" value="Homeodomain-like_sf"/>
</dbReference>